<proteinExistence type="predicted"/>
<dbReference type="InterPro" id="IPR029071">
    <property type="entry name" value="Ubiquitin-like_domsf"/>
</dbReference>
<gene>
    <name evidence="5" type="ORF">FA10DRAFT_224635</name>
</gene>
<evidence type="ECO:0000313" key="5">
    <source>
        <dbReference type="EMBL" id="PWN93927.1"/>
    </source>
</evidence>
<feature type="compositionally biased region" description="Polar residues" evidence="2">
    <location>
        <begin position="86"/>
        <end position="100"/>
    </location>
</feature>
<dbReference type="FunFam" id="3.10.20.90:FF:000179">
    <property type="entry name" value="Plant UBX domain-containing protein 4"/>
    <property type="match status" value="1"/>
</dbReference>
<organism evidence="5 6">
    <name type="scientific">Acaromyces ingoldii</name>
    <dbReference type="NCBI Taxonomy" id="215250"/>
    <lineage>
        <taxon>Eukaryota</taxon>
        <taxon>Fungi</taxon>
        <taxon>Dikarya</taxon>
        <taxon>Basidiomycota</taxon>
        <taxon>Ustilaginomycotina</taxon>
        <taxon>Exobasidiomycetes</taxon>
        <taxon>Exobasidiales</taxon>
        <taxon>Cryptobasidiaceae</taxon>
        <taxon>Acaromyces</taxon>
    </lineage>
</organism>
<dbReference type="SUPFAM" id="SSF46934">
    <property type="entry name" value="UBA-like"/>
    <property type="match status" value="1"/>
</dbReference>
<dbReference type="InterPro" id="IPR001012">
    <property type="entry name" value="UBX_dom"/>
</dbReference>
<dbReference type="SMART" id="SM00553">
    <property type="entry name" value="SEP"/>
    <property type="match status" value="1"/>
</dbReference>
<evidence type="ECO:0000256" key="2">
    <source>
        <dbReference type="SAM" id="MobiDB-lite"/>
    </source>
</evidence>
<dbReference type="GO" id="GO:0007030">
    <property type="term" value="P:Golgi organization"/>
    <property type="evidence" value="ECO:0007669"/>
    <property type="project" value="TreeGrafter"/>
</dbReference>
<dbReference type="CDD" id="cd01770">
    <property type="entry name" value="UBX_UBXN2"/>
    <property type="match status" value="1"/>
</dbReference>
<sequence>MDEEISQFVSITGADPEKARFYVESAQGNVETAVSTFFESEAGTTATPSHAEDDADGLAGEFEAAISEATSGPRTLSGAPAPGLPSNWQSHAASSNSQPARSGGIASLRDLRDSAQAPHAAEEDGDDDEKRDRDPAHFYTGGERSGLSVENPNRRARGGNAPDIVQDILQKAAEAGQRAPDEDWGTGGVAARGADARQPSSSSFLGTGRTIGDHGPPSDEQETGGSVPGALSQTKDDDGEDDDDSSSLEPVVRHITFWQDGFTIEDGPLCRYDDPRHAETLAAINNKRAPLHLLNVAFGQPVELRVDKRTNEKYKYTPPPLKAFSGSGNRLGSPAPAMGGAASASASSSAVASVPQSSSPATPAHFEVDSSKPTTQVQIRLGDGQRLIGRFNHDHTVEDMRRYINASRPGMATRGYTLHASFPPKVLEDESLTLKDAGLINAVVIQKWT</sequence>
<dbReference type="GO" id="GO:0005829">
    <property type="term" value="C:cytosol"/>
    <property type="evidence" value="ECO:0007669"/>
    <property type="project" value="TreeGrafter"/>
</dbReference>
<dbReference type="FunCoup" id="A0A316YWW2">
    <property type="interactions" value="550"/>
</dbReference>
<dbReference type="RefSeq" id="XP_025381125.1">
    <property type="nucleotide sequence ID" value="XM_025518615.1"/>
</dbReference>
<dbReference type="InterPro" id="IPR036241">
    <property type="entry name" value="NSFL1C_SEP_dom_sf"/>
</dbReference>
<dbReference type="PROSITE" id="PS50033">
    <property type="entry name" value="UBX"/>
    <property type="match status" value="1"/>
</dbReference>
<dbReference type="FunFam" id="3.30.420.210:FF:000002">
    <property type="entry name" value="UBX domain-containing protein 1"/>
    <property type="match status" value="1"/>
</dbReference>
<evidence type="ECO:0000259" key="4">
    <source>
        <dbReference type="PROSITE" id="PS51399"/>
    </source>
</evidence>
<dbReference type="GO" id="GO:0043130">
    <property type="term" value="F:ubiquitin binding"/>
    <property type="evidence" value="ECO:0007669"/>
    <property type="project" value="TreeGrafter"/>
</dbReference>
<feature type="region of interest" description="Disordered" evidence="2">
    <location>
        <begin position="315"/>
        <end position="375"/>
    </location>
</feature>
<feature type="compositionally biased region" description="Low complexity" evidence="2">
    <location>
        <begin position="333"/>
        <end position="364"/>
    </location>
</feature>
<dbReference type="PANTHER" id="PTHR23333">
    <property type="entry name" value="UBX DOMAIN CONTAINING PROTEIN"/>
    <property type="match status" value="1"/>
</dbReference>
<dbReference type="InterPro" id="IPR012989">
    <property type="entry name" value="SEP_domain"/>
</dbReference>
<dbReference type="Gene3D" id="3.10.20.90">
    <property type="entry name" value="Phosphatidylinositol 3-kinase Catalytic Subunit, Chain A, domain 1"/>
    <property type="match status" value="1"/>
</dbReference>
<dbReference type="STRING" id="215250.A0A316YWW2"/>
<reference evidence="5" key="1">
    <citation type="journal article" date="2018" name="Mol. Biol. Evol.">
        <title>Broad Genomic Sampling Reveals a Smut Pathogenic Ancestry of the Fungal Clade Ustilaginomycotina.</title>
        <authorList>
            <person name="Kijpornyongpan T."/>
            <person name="Mondo S.J."/>
            <person name="Barry K."/>
            <person name="Sandor L."/>
            <person name="Lee J."/>
            <person name="Lipzen A."/>
            <person name="Pangilinan J."/>
            <person name="LaButti K."/>
            <person name="Hainaut M."/>
            <person name="Henrissat B."/>
            <person name="Grigoriev I.V."/>
            <person name="Spatafora J.W."/>
            <person name="Aime M.C."/>
        </authorList>
    </citation>
    <scope>NUCLEOTIDE SEQUENCE [LARGE SCALE GENOMIC DNA]</scope>
    <source>
        <strain evidence="5">MCA 4198</strain>
    </source>
</reference>
<feature type="domain" description="SEP" evidence="4">
    <location>
        <begin position="250"/>
        <end position="315"/>
    </location>
</feature>
<dbReference type="SUPFAM" id="SSF54236">
    <property type="entry name" value="Ubiquitin-like"/>
    <property type="match status" value="1"/>
</dbReference>
<dbReference type="Pfam" id="PF08059">
    <property type="entry name" value="SEP"/>
    <property type="match status" value="1"/>
</dbReference>
<dbReference type="AlphaFoldDB" id="A0A316YWW2"/>
<evidence type="ECO:0000256" key="1">
    <source>
        <dbReference type="ARBA" id="ARBA00022786"/>
    </source>
</evidence>
<dbReference type="Gene3D" id="3.30.420.210">
    <property type="entry name" value="SEP domain"/>
    <property type="match status" value="1"/>
</dbReference>
<dbReference type="InParanoid" id="A0A316YWW2"/>
<dbReference type="GeneID" id="37040531"/>
<dbReference type="GO" id="GO:0000045">
    <property type="term" value="P:autophagosome assembly"/>
    <property type="evidence" value="ECO:0007669"/>
    <property type="project" value="TreeGrafter"/>
</dbReference>
<protein>
    <submittedName>
        <fullName evidence="5">SEP-domain-containing protein</fullName>
    </submittedName>
</protein>
<feature type="region of interest" description="Disordered" evidence="2">
    <location>
        <begin position="70"/>
        <end position="247"/>
    </location>
</feature>
<dbReference type="GO" id="GO:0061025">
    <property type="term" value="P:membrane fusion"/>
    <property type="evidence" value="ECO:0007669"/>
    <property type="project" value="TreeGrafter"/>
</dbReference>
<dbReference type="SMART" id="SM00166">
    <property type="entry name" value="UBX"/>
    <property type="match status" value="1"/>
</dbReference>
<dbReference type="CDD" id="cd14348">
    <property type="entry name" value="UBA_p47"/>
    <property type="match status" value="1"/>
</dbReference>
<keyword evidence="1" id="KW-0833">Ubl conjugation pathway</keyword>
<dbReference type="InterPro" id="IPR009060">
    <property type="entry name" value="UBA-like_sf"/>
</dbReference>
<keyword evidence="6" id="KW-1185">Reference proteome</keyword>
<evidence type="ECO:0000259" key="3">
    <source>
        <dbReference type="PROSITE" id="PS50033"/>
    </source>
</evidence>
<dbReference type="Gene3D" id="1.10.8.10">
    <property type="entry name" value="DNA helicase RuvA subunit, C-terminal domain"/>
    <property type="match status" value="1"/>
</dbReference>
<dbReference type="OrthoDB" id="25887at2759"/>
<accession>A0A316YWW2</accession>
<feature type="compositionally biased region" description="Acidic residues" evidence="2">
    <location>
        <begin position="237"/>
        <end position="246"/>
    </location>
</feature>
<dbReference type="EMBL" id="KZ819634">
    <property type="protein sequence ID" value="PWN93927.1"/>
    <property type="molecule type" value="Genomic_DNA"/>
</dbReference>
<dbReference type="GO" id="GO:0031468">
    <property type="term" value="P:nuclear membrane reassembly"/>
    <property type="evidence" value="ECO:0007669"/>
    <property type="project" value="TreeGrafter"/>
</dbReference>
<dbReference type="GO" id="GO:0005634">
    <property type="term" value="C:nucleus"/>
    <property type="evidence" value="ECO:0007669"/>
    <property type="project" value="TreeGrafter"/>
</dbReference>
<evidence type="ECO:0000313" key="6">
    <source>
        <dbReference type="Proteomes" id="UP000245768"/>
    </source>
</evidence>
<name>A0A316YWW2_9BASI</name>
<dbReference type="GO" id="GO:0043161">
    <property type="term" value="P:proteasome-mediated ubiquitin-dependent protein catabolic process"/>
    <property type="evidence" value="ECO:0007669"/>
    <property type="project" value="TreeGrafter"/>
</dbReference>
<dbReference type="PROSITE" id="PS51399">
    <property type="entry name" value="SEP"/>
    <property type="match status" value="1"/>
</dbReference>
<dbReference type="Proteomes" id="UP000245768">
    <property type="component" value="Unassembled WGS sequence"/>
</dbReference>
<dbReference type="PANTHER" id="PTHR23333:SF20">
    <property type="entry name" value="NSFL1 COFACTOR P47"/>
    <property type="match status" value="1"/>
</dbReference>
<dbReference type="SUPFAM" id="SSF102848">
    <property type="entry name" value="NSFL1 (p97 ATPase) cofactor p47, SEP domain"/>
    <property type="match status" value="1"/>
</dbReference>
<dbReference type="Pfam" id="PF14555">
    <property type="entry name" value="UBA_4"/>
    <property type="match status" value="1"/>
</dbReference>
<feature type="domain" description="UBX" evidence="3">
    <location>
        <begin position="370"/>
        <end position="447"/>
    </location>
</feature>
<dbReference type="Pfam" id="PF00789">
    <property type="entry name" value="UBX"/>
    <property type="match status" value="1"/>
</dbReference>